<dbReference type="EMBL" id="CP016094">
    <property type="protein sequence ID" value="AOS46108.1"/>
    <property type="molecule type" value="Genomic_DNA"/>
</dbReference>
<keyword evidence="12" id="KW-1185">Reference proteome</keyword>
<dbReference type="Pfam" id="PF04973">
    <property type="entry name" value="NMN_transporter"/>
    <property type="match status" value="1"/>
</dbReference>
<dbReference type="InterPro" id="IPR006419">
    <property type="entry name" value="NMN_transpt_PnuC"/>
</dbReference>
<feature type="transmembrane region" description="Helical" evidence="10">
    <location>
        <begin position="129"/>
        <end position="147"/>
    </location>
</feature>
<evidence type="ECO:0000256" key="2">
    <source>
        <dbReference type="ARBA" id="ARBA00004651"/>
    </source>
</evidence>
<evidence type="ECO:0000256" key="8">
    <source>
        <dbReference type="ARBA" id="ARBA00022989"/>
    </source>
</evidence>
<name>A0A1D8AYY5_9BACT</name>
<protein>
    <recommendedName>
        <fullName evidence="4">Nicotinamide riboside transporter PnuC</fullName>
    </recommendedName>
</protein>
<dbReference type="OrthoDB" id="9791248at2"/>
<dbReference type="AlphaFoldDB" id="A0A1D8AYY5"/>
<dbReference type="GO" id="GO:0005886">
    <property type="term" value="C:plasma membrane"/>
    <property type="evidence" value="ECO:0007669"/>
    <property type="project" value="UniProtKB-SubCell"/>
</dbReference>
<dbReference type="Proteomes" id="UP000095228">
    <property type="component" value="Chromosome"/>
</dbReference>
<dbReference type="STRING" id="1838286.Verru16b_03204"/>
<feature type="transmembrane region" description="Helical" evidence="10">
    <location>
        <begin position="63"/>
        <end position="82"/>
    </location>
</feature>
<evidence type="ECO:0000256" key="1">
    <source>
        <dbReference type="ARBA" id="ARBA00002672"/>
    </source>
</evidence>
<keyword evidence="5" id="KW-0813">Transport</keyword>
<reference evidence="11 12" key="1">
    <citation type="submission" date="2016-06" db="EMBL/GenBank/DDBJ databases">
        <title>Three novel species with peptidoglycan cell walls form the new genus Lacunisphaera gen. nov. in the family Opitutaceae of the verrucomicrobial subdivision 4.</title>
        <authorList>
            <person name="Rast P."/>
            <person name="Gloeckner I."/>
            <person name="Jogler M."/>
            <person name="Boedeker C."/>
            <person name="Jeske O."/>
            <person name="Wiegand S."/>
            <person name="Reinhardt R."/>
            <person name="Schumann P."/>
            <person name="Rohde M."/>
            <person name="Spring S."/>
            <person name="Gloeckner F.O."/>
            <person name="Jogler C."/>
        </authorList>
    </citation>
    <scope>NUCLEOTIDE SEQUENCE [LARGE SCALE GENOMIC DNA]</scope>
    <source>
        <strain evidence="11 12">IG16b</strain>
    </source>
</reference>
<gene>
    <name evidence="11" type="primary">pnuC_2</name>
    <name evidence="11" type="ORF">Verru16b_03204</name>
</gene>
<feature type="transmembrane region" description="Helical" evidence="10">
    <location>
        <begin position="41"/>
        <end position="57"/>
    </location>
</feature>
<dbReference type="GO" id="GO:0034257">
    <property type="term" value="F:nicotinamide riboside transmembrane transporter activity"/>
    <property type="evidence" value="ECO:0007669"/>
    <property type="project" value="InterPro"/>
</dbReference>
<evidence type="ECO:0000256" key="10">
    <source>
        <dbReference type="SAM" id="Phobius"/>
    </source>
</evidence>
<evidence type="ECO:0000256" key="5">
    <source>
        <dbReference type="ARBA" id="ARBA00022448"/>
    </source>
</evidence>
<comment type="subcellular location">
    <subcellularLocation>
        <location evidence="2">Cell membrane</location>
        <topology evidence="2">Multi-pass membrane protein</topology>
    </subcellularLocation>
</comment>
<dbReference type="RefSeq" id="WP_069963193.1">
    <property type="nucleotide sequence ID" value="NZ_CP016094.1"/>
</dbReference>
<feature type="transmembrane region" description="Helical" evidence="10">
    <location>
        <begin position="103"/>
        <end position="123"/>
    </location>
</feature>
<dbReference type="PANTHER" id="PTHR36122:SF2">
    <property type="entry name" value="NICOTINAMIDE RIBOSIDE TRANSPORTER PNUC"/>
    <property type="match status" value="1"/>
</dbReference>
<feature type="transmembrane region" description="Helical" evidence="10">
    <location>
        <begin position="177"/>
        <end position="195"/>
    </location>
</feature>
<dbReference type="KEGG" id="obg:Verru16b_03204"/>
<accession>A0A1D8AYY5</accession>
<comment type="function">
    <text evidence="1">Required for nicotinamide riboside transport across the inner membrane.</text>
</comment>
<evidence type="ECO:0000313" key="11">
    <source>
        <dbReference type="EMBL" id="AOS46108.1"/>
    </source>
</evidence>
<comment type="similarity">
    <text evidence="3">Belongs to the nicotinamide ribonucleoside (NR) uptake permease (TC 4.B.1) family.</text>
</comment>
<evidence type="ECO:0000256" key="6">
    <source>
        <dbReference type="ARBA" id="ARBA00022475"/>
    </source>
</evidence>
<organism evidence="11 12">
    <name type="scientific">Lacunisphaera limnophila</name>
    <dbReference type="NCBI Taxonomy" id="1838286"/>
    <lineage>
        <taxon>Bacteria</taxon>
        <taxon>Pseudomonadati</taxon>
        <taxon>Verrucomicrobiota</taxon>
        <taxon>Opitutia</taxon>
        <taxon>Opitutales</taxon>
        <taxon>Opitutaceae</taxon>
        <taxon>Lacunisphaera</taxon>
    </lineage>
</organism>
<keyword evidence="7 10" id="KW-0812">Transmembrane</keyword>
<evidence type="ECO:0000256" key="3">
    <source>
        <dbReference type="ARBA" id="ARBA00006669"/>
    </source>
</evidence>
<keyword evidence="8 10" id="KW-1133">Transmembrane helix</keyword>
<proteinExistence type="inferred from homology"/>
<evidence type="ECO:0000256" key="4">
    <source>
        <dbReference type="ARBA" id="ARBA00017522"/>
    </source>
</evidence>
<feature type="transmembrane region" description="Helical" evidence="10">
    <location>
        <begin position="154"/>
        <end position="171"/>
    </location>
</feature>
<feature type="transmembrane region" description="Helical" evidence="10">
    <location>
        <begin position="12"/>
        <end position="34"/>
    </location>
</feature>
<dbReference type="NCBIfam" id="TIGR01528">
    <property type="entry name" value="NMN_trans_PnuC"/>
    <property type="match status" value="1"/>
</dbReference>
<keyword evidence="6" id="KW-1003">Cell membrane</keyword>
<evidence type="ECO:0000256" key="7">
    <source>
        <dbReference type="ARBA" id="ARBA00022692"/>
    </source>
</evidence>
<evidence type="ECO:0000313" key="12">
    <source>
        <dbReference type="Proteomes" id="UP000095228"/>
    </source>
</evidence>
<dbReference type="PANTHER" id="PTHR36122">
    <property type="entry name" value="NICOTINAMIDE RIBOSIDE TRANSPORTER PNUC"/>
    <property type="match status" value="1"/>
</dbReference>
<sequence>MSITEPIVWEFLPAWIQVSPCELVGAVFGFASVYLTIKNRVWLWPTGIISVLAYAWLFRAIKLYPDMVLQVLFFLLSVQGWIRWRREPDADAAIRILTPRQGLLLLAGIGIAYSLTGASFAYLTSSSMPWWDSAILVLSLFAQALLTFHFRENWYLWITVDLIALYVYAVKDLRLTLILYALFLAMAILGCISWHKKSAGRSSRR</sequence>
<evidence type="ECO:0000256" key="9">
    <source>
        <dbReference type="ARBA" id="ARBA00023136"/>
    </source>
</evidence>
<keyword evidence="9 10" id="KW-0472">Membrane</keyword>